<protein>
    <recommendedName>
        <fullName evidence="6">UBC core domain-containing protein</fullName>
    </recommendedName>
</protein>
<evidence type="ECO:0000313" key="8">
    <source>
        <dbReference type="Proteomes" id="UP001230188"/>
    </source>
</evidence>
<keyword evidence="5" id="KW-0812">Transmembrane</keyword>
<keyword evidence="4" id="KW-0547">Nucleotide-binding</keyword>
<dbReference type="PANTHER" id="PTHR24067">
    <property type="entry name" value="UBIQUITIN-CONJUGATING ENZYME E2"/>
    <property type="match status" value="1"/>
</dbReference>
<comment type="caution">
    <text evidence="7">The sequence shown here is derived from an EMBL/GenBank/DDBJ whole genome shotgun (WGS) entry which is preliminary data.</text>
</comment>
<accession>A0AAD7U623</accession>
<dbReference type="PROSITE" id="PS50127">
    <property type="entry name" value="UBC_2"/>
    <property type="match status" value="1"/>
</dbReference>
<dbReference type="GO" id="GO:0016740">
    <property type="term" value="F:transferase activity"/>
    <property type="evidence" value="ECO:0007669"/>
    <property type="project" value="UniProtKB-KW"/>
</dbReference>
<feature type="active site" description="Glycyl thioester intermediate" evidence="3">
    <location>
        <position position="91"/>
    </location>
</feature>
<dbReference type="InterPro" id="IPR023313">
    <property type="entry name" value="UBQ-conjugating_AS"/>
</dbReference>
<dbReference type="Pfam" id="PF00179">
    <property type="entry name" value="UQ_con"/>
    <property type="match status" value="1"/>
</dbReference>
<keyword evidence="8" id="KW-1185">Reference proteome</keyword>
<keyword evidence="5" id="KW-0472">Membrane</keyword>
<keyword evidence="4" id="KW-0067">ATP-binding</keyword>
<proteinExistence type="inferred from homology"/>
<evidence type="ECO:0000256" key="3">
    <source>
        <dbReference type="PROSITE-ProRule" id="PRU10133"/>
    </source>
</evidence>
<dbReference type="InterPro" id="IPR000608">
    <property type="entry name" value="UBC"/>
</dbReference>
<dbReference type="InterPro" id="IPR016135">
    <property type="entry name" value="UBQ-conjugating_enzyme/RWD"/>
</dbReference>
<evidence type="ECO:0000256" key="2">
    <source>
        <dbReference type="ARBA" id="ARBA00022786"/>
    </source>
</evidence>
<evidence type="ECO:0000256" key="1">
    <source>
        <dbReference type="ARBA" id="ARBA00022679"/>
    </source>
</evidence>
<dbReference type="Proteomes" id="UP001230188">
    <property type="component" value="Unassembled WGS sequence"/>
</dbReference>
<reference evidence="7" key="1">
    <citation type="submission" date="2023-01" db="EMBL/GenBank/DDBJ databases">
        <title>Metagenome sequencing of chrysophaentin producing Chrysophaeum taylorii.</title>
        <authorList>
            <person name="Davison J."/>
            <person name="Bewley C."/>
        </authorList>
    </citation>
    <scope>NUCLEOTIDE SEQUENCE</scope>
    <source>
        <strain evidence="7">NIES-1699</strain>
    </source>
</reference>
<gene>
    <name evidence="7" type="ORF">CTAYLR_009853</name>
</gene>
<dbReference type="EMBL" id="JAQMWT010000615">
    <property type="protein sequence ID" value="KAJ8598925.1"/>
    <property type="molecule type" value="Genomic_DNA"/>
</dbReference>
<dbReference type="SMART" id="SM00212">
    <property type="entry name" value="UBCc"/>
    <property type="match status" value="1"/>
</dbReference>
<keyword evidence="5" id="KW-1133">Transmembrane helix</keyword>
<dbReference type="PROSITE" id="PS00183">
    <property type="entry name" value="UBC_1"/>
    <property type="match status" value="1"/>
</dbReference>
<dbReference type="Gene3D" id="3.10.110.10">
    <property type="entry name" value="Ubiquitin Conjugating Enzyme"/>
    <property type="match status" value="1"/>
</dbReference>
<evidence type="ECO:0000256" key="4">
    <source>
        <dbReference type="RuleBase" id="RU362109"/>
    </source>
</evidence>
<evidence type="ECO:0000256" key="5">
    <source>
        <dbReference type="SAM" id="Phobius"/>
    </source>
</evidence>
<evidence type="ECO:0000313" key="7">
    <source>
        <dbReference type="EMBL" id="KAJ8598925.1"/>
    </source>
</evidence>
<dbReference type="CDD" id="cd23812">
    <property type="entry name" value="UBCc_ScPEX4-like"/>
    <property type="match status" value="1"/>
</dbReference>
<sequence>MIGWAKRLRKELQEVRQLSVEDEPDIFLRVHEDSLLEWRAWIRGPHDTPYADGVFELEIKVTTEYPLSPPTVRFATPVFHPNVHGVTGEVCVDILKSEWTPAWTLLAACRAVRAVLEHPNADSPLNCDAGNLIRRGALEEFEDLARTAVAEHALREIPSSGATPSPGSDKPRLRGKHQGSCFYWHYLLALSPIFGVLIMQAVSG</sequence>
<dbReference type="SUPFAM" id="SSF54495">
    <property type="entry name" value="UBC-like"/>
    <property type="match status" value="1"/>
</dbReference>
<feature type="domain" description="UBC core" evidence="6">
    <location>
        <begin position="3"/>
        <end position="154"/>
    </location>
</feature>
<dbReference type="GO" id="GO:0005524">
    <property type="term" value="F:ATP binding"/>
    <property type="evidence" value="ECO:0007669"/>
    <property type="project" value="UniProtKB-UniRule"/>
</dbReference>
<name>A0AAD7U623_9STRA</name>
<dbReference type="AlphaFoldDB" id="A0AAD7U623"/>
<keyword evidence="2 4" id="KW-0833">Ubl conjugation pathway</keyword>
<organism evidence="7 8">
    <name type="scientific">Chrysophaeum taylorii</name>
    <dbReference type="NCBI Taxonomy" id="2483200"/>
    <lineage>
        <taxon>Eukaryota</taxon>
        <taxon>Sar</taxon>
        <taxon>Stramenopiles</taxon>
        <taxon>Ochrophyta</taxon>
        <taxon>Pelagophyceae</taxon>
        <taxon>Pelagomonadales</taxon>
        <taxon>Pelagomonadaceae</taxon>
        <taxon>Chrysophaeum</taxon>
    </lineage>
</organism>
<keyword evidence="1" id="KW-0808">Transferase</keyword>
<evidence type="ECO:0000259" key="6">
    <source>
        <dbReference type="PROSITE" id="PS50127"/>
    </source>
</evidence>
<dbReference type="InterPro" id="IPR050113">
    <property type="entry name" value="Ub_conjugating_enzyme"/>
</dbReference>
<feature type="transmembrane region" description="Helical" evidence="5">
    <location>
        <begin position="182"/>
        <end position="202"/>
    </location>
</feature>
<comment type="similarity">
    <text evidence="4">Belongs to the ubiquitin-conjugating enzyme family.</text>
</comment>